<reference evidence="1 2" key="2">
    <citation type="journal article" date="2016" name="Microb. Ecol.">
        <title>Genome Characteristics of a Novel Type I Methanotroph (Sn10-6) Isolated from a Flooded Indian Rice Field.</title>
        <authorList>
            <person name="Rahalkar M.C."/>
            <person name="Pandit P.S."/>
            <person name="Dhakephalkar P.K."/>
            <person name="Pore S."/>
            <person name="Arora P."/>
            <person name="Kapse N."/>
        </authorList>
    </citation>
    <scope>NUCLEOTIDE SEQUENCE [LARGE SCALE GENOMIC DNA]</scope>
    <source>
        <strain evidence="1 2">Sn10-6</strain>
    </source>
</reference>
<keyword evidence="2" id="KW-1185">Reference proteome</keyword>
<reference evidence="2" key="1">
    <citation type="submission" date="2015-03" db="EMBL/GenBank/DDBJ databases">
        <title>Draft genome sequence of a novel methanotroph (Sn10-6) isolated from flooded ricefield rhizosphere in India.</title>
        <authorList>
            <person name="Pandit P.S."/>
            <person name="Pore S.D."/>
            <person name="Arora P."/>
            <person name="Kapse N.G."/>
            <person name="Dhakephalkar P.K."/>
            <person name="Rahalkar M.C."/>
        </authorList>
    </citation>
    <scope>NUCLEOTIDE SEQUENCE [LARGE SCALE GENOMIC DNA]</scope>
    <source>
        <strain evidence="2">Sn10-6</strain>
    </source>
</reference>
<evidence type="ECO:0000313" key="2">
    <source>
        <dbReference type="Proteomes" id="UP000033684"/>
    </source>
</evidence>
<proteinExistence type="predicted"/>
<organism evidence="1 2">
    <name type="scientific">Methylocucumis oryzae</name>
    <dbReference type="NCBI Taxonomy" id="1632867"/>
    <lineage>
        <taxon>Bacteria</taxon>
        <taxon>Pseudomonadati</taxon>
        <taxon>Pseudomonadota</taxon>
        <taxon>Gammaproteobacteria</taxon>
        <taxon>Methylococcales</taxon>
        <taxon>Methylococcaceae</taxon>
        <taxon>Methylocucumis</taxon>
    </lineage>
</organism>
<accession>A0A0F3IMT0</accession>
<dbReference type="EMBL" id="LAJX01000007">
    <property type="protein sequence ID" value="KJV07992.1"/>
    <property type="molecule type" value="Genomic_DNA"/>
</dbReference>
<comment type="caution">
    <text evidence="1">The sequence shown here is derived from an EMBL/GenBank/DDBJ whole genome shotgun (WGS) entry which is preliminary data.</text>
</comment>
<name>A0A0F3IMT0_9GAMM</name>
<sequence length="148" mass="17076">MEIQAKPIQWQDNSSNYFWDVIYGFNIEYFSHRGYYRIFKNNKLINNEIYESIDEAKSQCQLIANEHVKAIAEVKQDSFINAEKSERRARMFSDILEQYVIAMRAAVVADKLEDVNTGMRWIKNTLAGPGLLPDIEEAKAIGGAQAFF</sequence>
<evidence type="ECO:0000313" key="1">
    <source>
        <dbReference type="EMBL" id="KJV07992.1"/>
    </source>
</evidence>
<dbReference type="RefSeq" id="WP_045777762.1">
    <property type="nucleotide sequence ID" value="NZ_LAJX01000007.1"/>
</dbReference>
<dbReference type="OrthoDB" id="7031589at2"/>
<protein>
    <submittedName>
        <fullName evidence="1">Uncharacterized protein</fullName>
    </submittedName>
</protein>
<dbReference type="Proteomes" id="UP000033684">
    <property type="component" value="Unassembled WGS sequence"/>
</dbReference>
<gene>
    <name evidence="1" type="ORF">VZ94_00810</name>
</gene>
<dbReference type="AlphaFoldDB" id="A0A0F3IMT0"/>